<evidence type="ECO:0000313" key="2">
    <source>
        <dbReference type="EMBL" id="KAF5359240.1"/>
    </source>
</evidence>
<feature type="coiled-coil region" evidence="1">
    <location>
        <begin position="91"/>
        <end position="118"/>
    </location>
</feature>
<dbReference type="EMBL" id="JAACJO010000004">
    <property type="protein sequence ID" value="KAF5359240.1"/>
    <property type="molecule type" value="Genomic_DNA"/>
</dbReference>
<dbReference type="Proteomes" id="UP000559027">
    <property type="component" value="Unassembled WGS sequence"/>
</dbReference>
<dbReference type="Pfam" id="PF14022">
    <property type="entry name" value="DUF4238"/>
    <property type="match status" value="1"/>
</dbReference>
<dbReference type="InterPro" id="IPR025332">
    <property type="entry name" value="DUF4238"/>
</dbReference>
<protein>
    <recommendedName>
        <fullName evidence="4">DUF4238 domain-containing protein</fullName>
    </recommendedName>
</protein>
<proteinExistence type="predicted"/>
<organism evidence="2 3">
    <name type="scientific">Leucocoprinus leucothites</name>
    <dbReference type="NCBI Taxonomy" id="201217"/>
    <lineage>
        <taxon>Eukaryota</taxon>
        <taxon>Fungi</taxon>
        <taxon>Dikarya</taxon>
        <taxon>Basidiomycota</taxon>
        <taxon>Agaricomycotina</taxon>
        <taxon>Agaricomycetes</taxon>
        <taxon>Agaricomycetidae</taxon>
        <taxon>Agaricales</taxon>
        <taxon>Agaricineae</taxon>
        <taxon>Agaricaceae</taxon>
        <taxon>Leucocoprinus</taxon>
    </lineage>
</organism>
<evidence type="ECO:0008006" key="4">
    <source>
        <dbReference type="Google" id="ProtNLM"/>
    </source>
</evidence>
<accession>A0A8H5LIY3</accession>
<keyword evidence="1" id="KW-0175">Coiled coil</keyword>
<reference evidence="2 3" key="1">
    <citation type="journal article" date="2020" name="ISME J.">
        <title>Uncovering the hidden diversity of litter-decomposition mechanisms in mushroom-forming fungi.</title>
        <authorList>
            <person name="Floudas D."/>
            <person name="Bentzer J."/>
            <person name="Ahren D."/>
            <person name="Johansson T."/>
            <person name="Persson P."/>
            <person name="Tunlid A."/>
        </authorList>
    </citation>
    <scope>NUCLEOTIDE SEQUENCE [LARGE SCALE GENOMIC DNA]</scope>
    <source>
        <strain evidence="2 3">CBS 146.42</strain>
    </source>
</reference>
<evidence type="ECO:0000256" key="1">
    <source>
        <dbReference type="SAM" id="Coils"/>
    </source>
</evidence>
<gene>
    <name evidence="2" type="ORF">D9756_003522</name>
</gene>
<dbReference type="OrthoDB" id="5340163at2759"/>
<name>A0A8H5LIY3_9AGAR</name>
<comment type="caution">
    <text evidence="2">The sequence shown here is derived from an EMBL/GenBank/DDBJ whole genome shotgun (WGS) entry which is preliminary data.</text>
</comment>
<dbReference type="AlphaFoldDB" id="A0A8H5LIY3"/>
<keyword evidence="3" id="KW-1185">Reference proteome</keyword>
<sequence length="575" mass="65853">MPPKSQAKPRPNNQYQHYIPRFILRKFLETQGPPKTAKQRSKDNWKAKKKGIETELINVYDLSAKTLQSLSISKSFGEINLYTDLANAVNFQHVEEKLSRLENEASQAVAAIHAATSRGSFTLTRHELGVLRKFVFIMHFRKPTIQAAYFGENREKSLEDWIRRYMQTHNIKTREDMWLHGLAYILDTPHPKIVAKGEEILAQYGEARIMQMMATRVDPNLESWFAVDYQSLANSHFLGVWEAAPGCEFILGNNCFGLWEGLFNGLPGIHRIFIISPRLVLILRHILLREEVKGVIPTFNHSALINIETPSPTTTYHGSFDIGSPQAMMKYRVTAAAQKDTFTYKITKLTGAQTREVNEVILLNVPRDGALVFLSKEHALKAVRYHISSPDPVVQLEQPNEKFRPLLHSLENDLYPRGKTAVIECDADFRLRVAIEVIRHRLDRFLTEWDAAYWSYQAMTADPNQSHPLVLDMRIRLTQAKTLFGVAPGGTSRRNPSARLSDHLNEEDSNCVLGRMSTMLLMLMNYQRTRARTEAAFVRESVIVGLIEWMVKEKPDRIEQLIGSDTYRRLTRGPK</sequence>
<evidence type="ECO:0000313" key="3">
    <source>
        <dbReference type="Proteomes" id="UP000559027"/>
    </source>
</evidence>